<protein>
    <submittedName>
        <fullName evidence="1">Uncharacterized protein</fullName>
    </submittedName>
</protein>
<keyword evidence="2" id="KW-1185">Reference proteome</keyword>
<organism evidence="1 2">
    <name type="scientific">Potamilus streckersoni</name>
    <dbReference type="NCBI Taxonomy" id="2493646"/>
    <lineage>
        <taxon>Eukaryota</taxon>
        <taxon>Metazoa</taxon>
        <taxon>Spiralia</taxon>
        <taxon>Lophotrochozoa</taxon>
        <taxon>Mollusca</taxon>
        <taxon>Bivalvia</taxon>
        <taxon>Autobranchia</taxon>
        <taxon>Heteroconchia</taxon>
        <taxon>Palaeoheterodonta</taxon>
        <taxon>Unionida</taxon>
        <taxon>Unionoidea</taxon>
        <taxon>Unionidae</taxon>
        <taxon>Ambleminae</taxon>
        <taxon>Lampsilini</taxon>
        <taxon>Potamilus</taxon>
    </lineage>
</organism>
<sequence>MVRQRALQADEYLAMAKVNIRKGIHIHMIVNVFSLCINQMDCNTGDVSRGRFPFITMPTTVLCTKCLPDEYRYVNGSYNCQRPNNKLDMFDTNDYSDVTTKVSIPNWYYNAERLQKLLEYIVTSLVIRYDP</sequence>
<dbReference type="EMBL" id="JAEAOA010000806">
    <property type="protein sequence ID" value="KAK3600917.1"/>
    <property type="molecule type" value="Genomic_DNA"/>
</dbReference>
<dbReference type="Proteomes" id="UP001195483">
    <property type="component" value="Unassembled WGS sequence"/>
</dbReference>
<name>A0AAE0W586_9BIVA</name>
<evidence type="ECO:0000313" key="2">
    <source>
        <dbReference type="Proteomes" id="UP001195483"/>
    </source>
</evidence>
<reference evidence="1" key="3">
    <citation type="submission" date="2023-05" db="EMBL/GenBank/DDBJ databases">
        <authorList>
            <person name="Smith C.H."/>
        </authorList>
    </citation>
    <scope>NUCLEOTIDE SEQUENCE</scope>
    <source>
        <strain evidence="1">CHS0354</strain>
        <tissue evidence="1">Mantle</tissue>
    </source>
</reference>
<accession>A0AAE0W586</accession>
<evidence type="ECO:0000313" key="1">
    <source>
        <dbReference type="EMBL" id="KAK3600917.1"/>
    </source>
</evidence>
<gene>
    <name evidence="1" type="ORF">CHS0354_013297</name>
</gene>
<reference evidence="1" key="1">
    <citation type="journal article" date="2021" name="Genome Biol. Evol.">
        <title>A High-Quality Reference Genome for a Parasitic Bivalve with Doubly Uniparental Inheritance (Bivalvia: Unionida).</title>
        <authorList>
            <person name="Smith C.H."/>
        </authorList>
    </citation>
    <scope>NUCLEOTIDE SEQUENCE</scope>
    <source>
        <strain evidence="1">CHS0354</strain>
    </source>
</reference>
<dbReference type="AlphaFoldDB" id="A0AAE0W586"/>
<comment type="caution">
    <text evidence="1">The sequence shown here is derived from an EMBL/GenBank/DDBJ whole genome shotgun (WGS) entry which is preliminary data.</text>
</comment>
<reference evidence="1" key="2">
    <citation type="journal article" date="2021" name="Genome Biol. Evol.">
        <title>Developing a high-quality reference genome for a parasitic bivalve with doubly uniparental inheritance (Bivalvia: Unionida).</title>
        <authorList>
            <person name="Smith C.H."/>
        </authorList>
    </citation>
    <scope>NUCLEOTIDE SEQUENCE</scope>
    <source>
        <strain evidence="1">CHS0354</strain>
        <tissue evidence="1">Mantle</tissue>
    </source>
</reference>
<proteinExistence type="predicted"/>